<protein>
    <submittedName>
        <fullName evidence="2">Alpha/beta fold hydrolase</fullName>
    </submittedName>
</protein>
<dbReference type="EMBL" id="JBHMFC010000013">
    <property type="protein sequence ID" value="MFB9056028.1"/>
    <property type="molecule type" value="Genomic_DNA"/>
</dbReference>
<sequence>MLISLYLNSSFMILPYKGIDIFFTDRGKGKAVVFLHGFLETSRIWEPFISEISKRNRVVCVDLLGHGQTGCLGNIHTMELMADAVEAVLEHLTISKSICIGHSMGGYVALAYAEKYPYKVMGLCLLNSTSRADSEARRQNRERAILAVKQNHKMFIRLAIANLFRPKNRRFFSKEIELLKNEALKMSLQGVLAALEGMKIRTDRGFVLDTPNCEKVMMVGKKDPILSFEDLVDEVGHKDVGFVEFPDGHMSHIENKDRFARNIMHFIEKI</sequence>
<organism evidence="2 3">
    <name type="scientific">Mariniflexile ostreae</name>
    <dbReference type="NCBI Taxonomy" id="1520892"/>
    <lineage>
        <taxon>Bacteria</taxon>
        <taxon>Pseudomonadati</taxon>
        <taxon>Bacteroidota</taxon>
        <taxon>Flavobacteriia</taxon>
        <taxon>Flavobacteriales</taxon>
        <taxon>Flavobacteriaceae</taxon>
        <taxon>Mariniflexile</taxon>
    </lineage>
</organism>
<accession>A0ABV5F9A3</accession>
<keyword evidence="3" id="KW-1185">Reference proteome</keyword>
<dbReference type="InterPro" id="IPR029058">
    <property type="entry name" value="AB_hydrolase_fold"/>
</dbReference>
<dbReference type="GO" id="GO:0016787">
    <property type="term" value="F:hydrolase activity"/>
    <property type="evidence" value="ECO:0007669"/>
    <property type="project" value="UniProtKB-KW"/>
</dbReference>
<evidence type="ECO:0000259" key="1">
    <source>
        <dbReference type="Pfam" id="PF00561"/>
    </source>
</evidence>
<evidence type="ECO:0000313" key="3">
    <source>
        <dbReference type="Proteomes" id="UP001589585"/>
    </source>
</evidence>
<dbReference type="PANTHER" id="PTHR43798">
    <property type="entry name" value="MONOACYLGLYCEROL LIPASE"/>
    <property type="match status" value="1"/>
</dbReference>
<dbReference type="SUPFAM" id="SSF53474">
    <property type="entry name" value="alpha/beta-Hydrolases"/>
    <property type="match status" value="1"/>
</dbReference>
<keyword evidence="2" id="KW-0378">Hydrolase</keyword>
<dbReference type="InterPro" id="IPR000073">
    <property type="entry name" value="AB_hydrolase_1"/>
</dbReference>
<evidence type="ECO:0000313" key="2">
    <source>
        <dbReference type="EMBL" id="MFB9056028.1"/>
    </source>
</evidence>
<proteinExistence type="predicted"/>
<dbReference type="Gene3D" id="3.40.50.1820">
    <property type="entry name" value="alpha/beta hydrolase"/>
    <property type="match status" value="1"/>
</dbReference>
<name>A0ABV5F9A3_9FLAO</name>
<dbReference type="Pfam" id="PF00561">
    <property type="entry name" value="Abhydrolase_1"/>
    <property type="match status" value="1"/>
</dbReference>
<dbReference type="RefSeq" id="WP_379860220.1">
    <property type="nucleotide sequence ID" value="NZ_JBHMFC010000013.1"/>
</dbReference>
<gene>
    <name evidence="2" type="ORF">ACFFU9_04665</name>
</gene>
<dbReference type="Proteomes" id="UP001589585">
    <property type="component" value="Unassembled WGS sequence"/>
</dbReference>
<feature type="domain" description="AB hydrolase-1" evidence="1">
    <location>
        <begin position="31"/>
        <end position="132"/>
    </location>
</feature>
<reference evidence="2 3" key="1">
    <citation type="submission" date="2024-09" db="EMBL/GenBank/DDBJ databases">
        <authorList>
            <person name="Sun Q."/>
            <person name="Mori K."/>
        </authorList>
    </citation>
    <scope>NUCLEOTIDE SEQUENCE [LARGE SCALE GENOMIC DNA]</scope>
    <source>
        <strain evidence="2 3">CECT 8622</strain>
    </source>
</reference>
<dbReference type="PRINTS" id="PR00111">
    <property type="entry name" value="ABHYDROLASE"/>
</dbReference>
<dbReference type="InterPro" id="IPR050266">
    <property type="entry name" value="AB_hydrolase_sf"/>
</dbReference>
<comment type="caution">
    <text evidence="2">The sequence shown here is derived from an EMBL/GenBank/DDBJ whole genome shotgun (WGS) entry which is preliminary data.</text>
</comment>